<dbReference type="STRING" id="211165.GCA_000317285_03871"/>
<accession>A0A3S1FSC1</accession>
<dbReference type="RefSeq" id="WP_016875571.1">
    <property type="nucleotide sequence ID" value="NZ_AJLN01000100.1"/>
</dbReference>
<protein>
    <submittedName>
        <fullName evidence="1">Uncharacterized protein</fullName>
    </submittedName>
</protein>
<evidence type="ECO:0000313" key="2">
    <source>
        <dbReference type="Proteomes" id="UP000268857"/>
    </source>
</evidence>
<organism evidence="1 2">
    <name type="scientific">Chlorogloeopsis fritschii PCC 6912</name>
    <dbReference type="NCBI Taxonomy" id="211165"/>
    <lineage>
        <taxon>Bacteria</taxon>
        <taxon>Bacillati</taxon>
        <taxon>Cyanobacteriota</taxon>
        <taxon>Cyanophyceae</taxon>
        <taxon>Nostocales</taxon>
        <taxon>Chlorogloeopsidaceae</taxon>
        <taxon>Chlorogloeopsis</taxon>
    </lineage>
</organism>
<keyword evidence="2" id="KW-1185">Reference proteome</keyword>
<evidence type="ECO:0000313" key="1">
    <source>
        <dbReference type="EMBL" id="RUR84638.1"/>
    </source>
</evidence>
<sequence length="107" mass="12091">MAGKIYPIAHAKIGTQDGFRLPRAFSKDYPHLVNQSGYIEVLSDNTFLVRLNTEETEDADEAESLMMSLFLDFLMKDAIQNPSKLVPYTQEMSDEMDNLLADVNLDS</sequence>
<dbReference type="EMBL" id="RSCJ01000004">
    <property type="protein sequence ID" value="RUR84638.1"/>
    <property type="molecule type" value="Genomic_DNA"/>
</dbReference>
<gene>
    <name evidence="1" type="ORF">PCC6912_15330</name>
</gene>
<dbReference type="OrthoDB" id="425633at2"/>
<dbReference type="Proteomes" id="UP000268857">
    <property type="component" value="Unassembled WGS sequence"/>
</dbReference>
<dbReference type="AlphaFoldDB" id="A0A3S1FSC1"/>
<comment type="caution">
    <text evidence="1">The sequence shown here is derived from an EMBL/GenBank/DDBJ whole genome shotgun (WGS) entry which is preliminary data.</text>
</comment>
<name>A0A3S1FSC1_CHLFR</name>
<reference evidence="1 2" key="1">
    <citation type="journal article" date="2019" name="Genome Biol. Evol.">
        <title>Day and night: Metabolic profiles and evolutionary relationships of six axenic non-marine cyanobacteria.</title>
        <authorList>
            <person name="Will S.E."/>
            <person name="Henke P."/>
            <person name="Boedeker C."/>
            <person name="Huang S."/>
            <person name="Brinkmann H."/>
            <person name="Rohde M."/>
            <person name="Jarek M."/>
            <person name="Friedl T."/>
            <person name="Seufert S."/>
            <person name="Schumacher M."/>
            <person name="Overmann J."/>
            <person name="Neumann-Schaal M."/>
            <person name="Petersen J."/>
        </authorList>
    </citation>
    <scope>NUCLEOTIDE SEQUENCE [LARGE SCALE GENOMIC DNA]</scope>
    <source>
        <strain evidence="1 2">PCC 6912</strain>
    </source>
</reference>
<proteinExistence type="predicted"/>